<evidence type="ECO:0000256" key="1">
    <source>
        <dbReference type="ARBA" id="ARBA00023002"/>
    </source>
</evidence>
<dbReference type="OrthoDB" id="2860165at2"/>
<comment type="caution">
    <text evidence="2">The sequence shown here is derived from an EMBL/GenBank/DDBJ whole genome shotgun (WGS) entry which is preliminary data.</text>
</comment>
<proteinExistence type="predicted"/>
<dbReference type="PRINTS" id="PR00081">
    <property type="entry name" value="GDHRDH"/>
</dbReference>
<dbReference type="GO" id="GO:0016491">
    <property type="term" value="F:oxidoreductase activity"/>
    <property type="evidence" value="ECO:0007669"/>
    <property type="project" value="UniProtKB-KW"/>
</dbReference>
<dbReference type="Gene3D" id="3.40.50.720">
    <property type="entry name" value="NAD(P)-binding Rossmann-like Domain"/>
    <property type="match status" value="1"/>
</dbReference>
<sequence length="269" mass="28415">MRTVIVTGGTDGMGAALVRHYLEAGDRVIVVGRSREKFDGLVASAGGGERARFVAADLSSIAESRRVVADIVNDHDRIDALVLAASYIRQRRHVTAEGHEASWVLFFVSKYLLVTGLAELLSAAPRPVIVNVAVPGTKPGAIDVDDLESERAFSFAASNAQQRRANELLGIAATAADPRLSYLTWGPRRAVRSSFAGDYTFALRLGATVFGLIGESPAAAVAPLVALIENPPAARHAYRGAKPVPLVPGPDDAADLARLLAAVDESLSR</sequence>
<organism evidence="2 3">
    <name type="scientific">Nocardia aurantia</name>
    <dbReference type="NCBI Taxonomy" id="2585199"/>
    <lineage>
        <taxon>Bacteria</taxon>
        <taxon>Bacillati</taxon>
        <taxon>Actinomycetota</taxon>
        <taxon>Actinomycetes</taxon>
        <taxon>Mycobacteriales</taxon>
        <taxon>Nocardiaceae</taxon>
        <taxon>Nocardia</taxon>
    </lineage>
</organism>
<dbReference type="InterPro" id="IPR036291">
    <property type="entry name" value="NAD(P)-bd_dom_sf"/>
</dbReference>
<accession>A0A7K0DY71</accession>
<dbReference type="SUPFAM" id="SSF51735">
    <property type="entry name" value="NAD(P)-binding Rossmann-fold domains"/>
    <property type="match status" value="1"/>
</dbReference>
<dbReference type="AlphaFoldDB" id="A0A7K0DY71"/>
<gene>
    <name evidence="2" type="ORF">NRB56_62430</name>
</gene>
<evidence type="ECO:0008006" key="4">
    <source>
        <dbReference type="Google" id="ProtNLM"/>
    </source>
</evidence>
<dbReference type="PANTHER" id="PTHR43157">
    <property type="entry name" value="PHOSPHATIDYLINOSITOL-GLYCAN BIOSYNTHESIS CLASS F PROTEIN-RELATED"/>
    <property type="match status" value="1"/>
</dbReference>
<dbReference type="InterPro" id="IPR002347">
    <property type="entry name" value="SDR_fam"/>
</dbReference>
<name>A0A7K0DY71_9NOCA</name>
<evidence type="ECO:0000313" key="2">
    <source>
        <dbReference type="EMBL" id="MQY30641.1"/>
    </source>
</evidence>
<dbReference type="Pfam" id="PF00106">
    <property type="entry name" value="adh_short"/>
    <property type="match status" value="1"/>
</dbReference>
<keyword evidence="1" id="KW-0560">Oxidoreductase</keyword>
<dbReference type="Proteomes" id="UP000431401">
    <property type="component" value="Unassembled WGS sequence"/>
</dbReference>
<evidence type="ECO:0000313" key="3">
    <source>
        <dbReference type="Proteomes" id="UP000431401"/>
    </source>
</evidence>
<keyword evidence="3" id="KW-1185">Reference proteome</keyword>
<dbReference type="PANTHER" id="PTHR43157:SF31">
    <property type="entry name" value="PHOSPHATIDYLINOSITOL-GLYCAN BIOSYNTHESIS CLASS F PROTEIN"/>
    <property type="match status" value="1"/>
</dbReference>
<reference evidence="2 3" key="1">
    <citation type="submission" date="2019-10" db="EMBL/GenBank/DDBJ databases">
        <title>Nocardia macrotermitis sp. nov. and Nocardia aurantia sp. nov., isolated from the gut of fungus growing-termite Macrotermes natalensis.</title>
        <authorList>
            <person name="Benndorf R."/>
            <person name="Schwitalla J."/>
            <person name="Martin K."/>
            <person name="De Beer W."/>
            <person name="Kaster A.-K."/>
            <person name="Vollmers J."/>
            <person name="Poulsen M."/>
            <person name="Beemelmanns C."/>
        </authorList>
    </citation>
    <scope>NUCLEOTIDE SEQUENCE [LARGE SCALE GENOMIC DNA]</scope>
    <source>
        <strain evidence="2 3">RB56</strain>
    </source>
</reference>
<protein>
    <recommendedName>
        <fullName evidence="4">Short-chain dehydrogenase</fullName>
    </recommendedName>
</protein>
<dbReference type="RefSeq" id="WP_153347883.1">
    <property type="nucleotide sequence ID" value="NZ_WEGI01000014.1"/>
</dbReference>
<dbReference type="EMBL" id="WEGI01000014">
    <property type="protein sequence ID" value="MQY30641.1"/>
    <property type="molecule type" value="Genomic_DNA"/>
</dbReference>